<dbReference type="InterPro" id="IPR056818">
    <property type="entry name" value="GlmU/GlgC-like_hexapep"/>
</dbReference>
<dbReference type="RefSeq" id="WP_016182487.1">
    <property type="nucleotide sequence ID" value="NZ_JXKI01000002.1"/>
</dbReference>
<organism evidence="5 6">
    <name type="scientific">Enterococcus columbae DSM 7374 = ATCC 51263</name>
    <dbReference type="NCBI Taxonomy" id="1121865"/>
    <lineage>
        <taxon>Bacteria</taxon>
        <taxon>Bacillati</taxon>
        <taxon>Bacillota</taxon>
        <taxon>Bacilli</taxon>
        <taxon>Lactobacillales</taxon>
        <taxon>Enterococcaceae</taxon>
        <taxon>Enterococcus</taxon>
    </lineage>
</organism>
<dbReference type="STRING" id="1121865.OMW_00322"/>
<evidence type="ECO:0000256" key="1">
    <source>
        <dbReference type="ARBA" id="ARBA00010443"/>
    </source>
</evidence>
<dbReference type="Proteomes" id="UP000014113">
    <property type="component" value="Unassembled WGS sequence"/>
</dbReference>
<dbReference type="SUPFAM" id="SSF53448">
    <property type="entry name" value="Nucleotide-diphospho-sugar transferases"/>
    <property type="match status" value="1"/>
</dbReference>
<keyword evidence="5" id="KW-0548">Nucleotidyltransferase</keyword>
<evidence type="ECO:0000256" key="2">
    <source>
        <dbReference type="ARBA" id="ARBA00023056"/>
    </source>
</evidence>
<dbReference type="PANTHER" id="PTHR43523">
    <property type="entry name" value="GLUCOSE-1-PHOSPHATE ADENYLYLTRANSFERASE-RELATED"/>
    <property type="match status" value="1"/>
</dbReference>
<dbReference type="InterPro" id="IPR029044">
    <property type="entry name" value="Nucleotide-diphossugar_trans"/>
</dbReference>
<dbReference type="Pfam" id="PF00483">
    <property type="entry name" value="NTP_transferase"/>
    <property type="match status" value="1"/>
</dbReference>
<dbReference type="GO" id="GO:0008878">
    <property type="term" value="F:glucose-1-phosphate adenylyltransferase activity"/>
    <property type="evidence" value="ECO:0007669"/>
    <property type="project" value="InterPro"/>
</dbReference>
<evidence type="ECO:0000313" key="5">
    <source>
        <dbReference type="EMBL" id="EOW84425.1"/>
    </source>
</evidence>
<proteinExistence type="inferred from homology"/>
<dbReference type="EMBL" id="ASWJ01000004">
    <property type="protein sequence ID" value="EOW84425.1"/>
    <property type="molecule type" value="Genomic_DNA"/>
</dbReference>
<dbReference type="InterPro" id="IPR011004">
    <property type="entry name" value="Trimer_LpxA-like_sf"/>
</dbReference>
<dbReference type="Gene3D" id="2.160.10.10">
    <property type="entry name" value="Hexapeptide repeat proteins"/>
    <property type="match status" value="1"/>
</dbReference>
<sequence>MKTNRMCAFLGNLHNYTGLAPLTNYRPVATLPFDSKYRLIDFNLSSIANANIHSVFMVFNYDESRSVFDHLGGGTEWNLDGINNRFFIHLFEQEAEKLKDHNGYYNAVIDYLEKANSKYMVYFSSKILCNIDLKALLNIHLLHEDKSDLTVVYKKMPKQSIYDTDLVLNFGEDGKVIGKTSGSQIKEGETANLCSDIYIVKVERLLAALRESQNKGVWTHVEACLRNMIDENTTAYEYTGYLSNIFDIQRYYQANMDMLQPAKFNSLMYANQKIYTKVHNEFPTYYTEAATVKNSQCGTGCVIDGAVNNSLLGRNVSVNQEAHVEYSLIHSSTTVGQGAQIAYAIIDKGCTIAKNVKIQGSPEKPIVVAKGSYITEDIIGGK</sequence>
<comment type="caution">
    <text evidence="5">The sequence shown here is derived from an EMBL/GenBank/DDBJ whole genome shotgun (WGS) entry which is preliminary data.</text>
</comment>
<dbReference type="SUPFAM" id="SSF51161">
    <property type="entry name" value="Trimeric LpxA-like enzymes"/>
    <property type="match status" value="1"/>
</dbReference>
<dbReference type="Gene3D" id="3.90.550.10">
    <property type="entry name" value="Spore Coat Polysaccharide Biosynthesis Protein SpsA, Chain A"/>
    <property type="match status" value="1"/>
</dbReference>
<evidence type="ECO:0000259" key="4">
    <source>
        <dbReference type="Pfam" id="PF24894"/>
    </source>
</evidence>
<dbReference type="AlphaFoldDB" id="S0KHS6"/>
<protein>
    <submittedName>
        <fullName evidence="5">Glucose-1-phosphate adenylyltransferase, GlgD subunit</fullName>
    </submittedName>
</protein>
<dbReference type="Pfam" id="PF24894">
    <property type="entry name" value="Hexapep_GlmU"/>
    <property type="match status" value="1"/>
</dbReference>
<dbReference type="GO" id="GO:0005978">
    <property type="term" value="P:glycogen biosynthetic process"/>
    <property type="evidence" value="ECO:0007669"/>
    <property type="project" value="UniProtKB-KW"/>
</dbReference>
<dbReference type="InterPro" id="IPR011832">
    <property type="entry name" value="GlgDAde_trans"/>
</dbReference>
<keyword evidence="6" id="KW-1185">Reference proteome</keyword>
<feature type="domain" description="Glucose-1-phosphate adenylyltransferase/Bifunctional protein GlmU-like C-terminal hexapeptide" evidence="4">
    <location>
        <begin position="289"/>
        <end position="359"/>
    </location>
</feature>
<dbReference type="PATRIC" id="fig|1121865.3.peg.315"/>
<dbReference type="CDD" id="cd04651">
    <property type="entry name" value="LbH_G1P_AT_C"/>
    <property type="match status" value="1"/>
</dbReference>
<dbReference type="InterPro" id="IPR005835">
    <property type="entry name" value="NTP_transferase_dom"/>
</dbReference>
<reference evidence="5 6" key="1">
    <citation type="submission" date="2013-03" db="EMBL/GenBank/DDBJ databases">
        <title>The Genome Sequence of Enterococcus columbae ATCC_51263 (PacBio/Illumina hybrid assembly).</title>
        <authorList>
            <consortium name="The Broad Institute Genomics Platform"/>
            <consortium name="The Broad Institute Genome Sequencing Center for Infectious Disease"/>
            <person name="Earl A."/>
            <person name="Russ C."/>
            <person name="Gilmore M."/>
            <person name="Surin D."/>
            <person name="Walker B."/>
            <person name="Young S."/>
            <person name="Zeng Q."/>
            <person name="Gargeya S."/>
            <person name="Fitzgerald M."/>
            <person name="Haas B."/>
            <person name="Abouelleil A."/>
            <person name="Allen A.W."/>
            <person name="Alvarado L."/>
            <person name="Arachchi H.M."/>
            <person name="Berlin A.M."/>
            <person name="Chapman S.B."/>
            <person name="Gainer-Dewar J."/>
            <person name="Goldberg J."/>
            <person name="Griggs A."/>
            <person name="Gujja S."/>
            <person name="Hansen M."/>
            <person name="Howarth C."/>
            <person name="Imamovic A."/>
            <person name="Ireland A."/>
            <person name="Larimer J."/>
            <person name="McCowan C."/>
            <person name="Murphy C."/>
            <person name="Pearson M."/>
            <person name="Poon T.W."/>
            <person name="Priest M."/>
            <person name="Roberts A."/>
            <person name="Saif S."/>
            <person name="Shea T."/>
            <person name="Sisk P."/>
            <person name="Sykes S."/>
            <person name="Wortman J."/>
            <person name="Nusbaum C."/>
            <person name="Birren B."/>
        </authorList>
    </citation>
    <scope>NUCLEOTIDE SEQUENCE [LARGE SCALE GENOMIC DNA]</scope>
    <source>
        <strain evidence="5 6">ATCC 51263</strain>
    </source>
</reference>
<dbReference type="InterPro" id="IPR011831">
    <property type="entry name" value="ADP-Glc_PPase"/>
</dbReference>
<keyword evidence="2" id="KW-0320">Glycogen biosynthesis</keyword>
<name>S0KHS6_9ENTE</name>
<keyword evidence="5" id="KW-0808">Transferase</keyword>
<evidence type="ECO:0000313" key="6">
    <source>
        <dbReference type="Proteomes" id="UP000014113"/>
    </source>
</evidence>
<feature type="domain" description="Nucleotidyl transferase" evidence="3">
    <location>
        <begin position="19"/>
        <end position="162"/>
    </location>
</feature>
<dbReference type="OrthoDB" id="9801810at2"/>
<gene>
    <name evidence="5" type="ORF">I568_00920</name>
</gene>
<dbReference type="PANTHER" id="PTHR43523:SF6">
    <property type="entry name" value="GLYCOGEN BIOSYNTHESIS PROTEIN GLGD"/>
    <property type="match status" value="1"/>
</dbReference>
<comment type="similarity">
    <text evidence="1">Belongs to the bacterial/plant glucose-1-phosphate adenylyltransferase family.</text>
</comment>
<dbReference type="NCBIfam" id="TIGR02092">
    <property type="entry name" value="glgD"/>
    <property type="match status" value="1"/>
</dbReference>
<dbReference type="eggNOG" id="COG0448">
    <property type="taxonomic scope" value="Bacteria"/>
</dbReference>
<accession>S0KHS6</accession>
<evidence type="ECO:0000259" key="3">
    <source>
        <dbReference type="Pfam" id="PF00483"/>
    </source>
</evidence>